<name>A0AAV7NBY4_PLEWA</name>
<reference evidence="2" key="1">
    <citation type="journal article" date="2022" name="bioRxiv">
        <title>Sequencing and chromosome-scale assembly of the giantPleurodeles waltlgenome.</title>
        <authorList>
            <person name="Brown T."/>
            <person name="Elewa A."/>
            <person name="Iarovenko S."/>
            <person name="Subramanian E."/>
            <person name="Araus A.J."/>
            <person name="Petzold A."/>
            <person name="Susuki M."/>
            <person name="Suzuki K.-i.T."/>
            <person name="Hayashi T."/>
            <person name="Toyoda A."/>
            <person name="Oliveira C."/>
            <person name="Osipova E."/>
            <person name="Leigh N.D."/>
            <person name="Simon A."/>
            <person name="Yun M.H."/>
        </authorList>
    </citation>
    <scope>NUCLEOTIDE SEQUENCE</scope>
    <source>
        <strain evidence="2">20211129_DDA</strain>
        <tissue evidence="2">Liver</tissue>
    </source>
</reference>
<feature type="region of interest" description="Disordered" evidence="1">
    <location>
        <begin position="34"/>
        <end position="97"/>
    </location>
</feature>
<comment type="caution">
    <text evidence="2">The sequence shown here is derived from an EMBL/GenBank/DDBJ whole genome shotgun (WGS) entry which is preliminary data.</text>
</comment>
<gene>
    <name evidence="2" type="ORF">NDU88_000457</name>
</gene>
<protein>
    <submittedName>
        <fullName evidence="2">Uncharacterized protein</fullName>
    </submittedName>
</protein>
<dbReference type="AlphaFoldDB" id="A0AAV7NBY4"/>
<keyword evidence="3" id="KW-1185">Reference proteome</keyword>
<evidence type="ECO:0000313" key="2">
    <source>
        <dbReference type="EMBL" id="KAJ1112189.1"/>
    </source>
</evidence>
<dbReference type="Proteomes" id="UP001066276">
    <property type="component" value="Chromosome 8"/>
</dbReference>
<sequence length="190" mass="19979">MSSLGSARKGPSLQRPLVFHGGLAWRPLLSAPTAAGVSKQAWPRRGPQTQSQDSARLPSGPSVDARSGSAMKGPAQSQDPIPGPASGAAPHVSGPARMKSGLSQLALPLTQRQTARSNSNRRGGISVTLRVCVSIWFADPARLTALGPDRLGAYFGDGFLPVLQVSVQQHQQTLRGSYNLSLRVWNGLAL</sequence>
<evidence type="ECO:0000256" key="1">
    <source>
        <dbReference type="SAM" id="MobiDB-lite"/>
    </source>
</evidence>
<accession>A0AAV7NBY4</accession>
<organism evidence="2 3">
    <name type="scientific">Pleurodeles waltl</name>
    <name type="common">Iberian ribbed newt</name>
    <dbReference type="NCBI Taxonomy" id="8319"/>
    <lineage>
        <taxon>Eukaryota</taxon>
        <taxon>Metazoa</taxon>
        <taxon>Chordata</taxon>
        <taxon>Craniata</taxon>
        <taxon>Vertebrata</taxon>
        <taxon>Euteleostomi</taxon>
        <taxon>Amphibia</taxon>
        <taxon>Batrachia</taxon>
        <taxon>Caudata</taxon>
        <taxon>Salamandroidea</taxon>
        <taxon>Salamandridae</taxon>
        <taxon>Pleurodelinae</taxon>
        <taxon>Pleurodeles</taxon>
    </lineage>
</organism>
<evidence type="ECO:0000313" key="3">
    <source>
        <dbReference type="Proteomes" id="UP001066276"/>
    </source>
</evidence>
<dbReference type="EMBL" id="JANPWB010000012">
    <property type="protein sequence ID" value="KAJ1112189.1"/>
    <property type="molecule type" value="Genomic_DNA"/>
</dbReference>
<proteinExistence type="predicted"/>